<dbReference type="PRINTS" id="PR00453">
    <property type="entry name" value="VWFADOMAIN"/>
</dbReference>
<comment type="caution">
    <text evidence="2">The sequence shown here is derived from an EMBL/GenBank/DDBJ whole genome shotgun (WGS) entry which is preliminary data.</text>
</comment>
<dbReference type="SUPFAM" id="SSF53300">
    <property type="entry name" value="vWA-like"/>
    <property type="match status" value="1"/>
</dbReference>
<dbReference type="VEuPathDB" id="FungiDB:AeMF1_001248"/>
<dbReference type="AlphaFoldDB" id="A0A6G0WNF5"/>
<reference evidence="2 3" key="1">
    <citation type="submission" date="2019-07" db="EMBL/GenBank/DDBJ databases">
        <title>Genomics analysis of Aphanomyces spp. identifies a new class of oomycete effector associated with host adaptation.</title>
        <authorList>
            <person name="Gaulin E."/>
        </authorList>
    </citation>
    <scope>NUCLEOTIDE SEQUENCE [LARGE SCALE GENOMIC DNA]</scope>
    <source>
        <strain evidence="2 3">ATCC 201684</strain>
    </source>
</reference>
<evidence type="ECO:0000313" key="2">
    <source>
        <dbReference type="EMBL" id="KAF0728852.1"/>
    </source>
</evidence>
<sequence length="480" mass="52068">MSSAAERYEIAAKEAISTFVNCNLIAPSVQEGERKPIDLVVVLDRSGSMAGPKLALCKKTMDFLAQQLTPNDRVGLVSYDTHVRTDLSLTNMTDDGKQQLSQSVKAISAGSMTNLSGGLLAGLDAVQQPQCMDNGEPNTVKSVLLLTDGQANEGVTKAHDLVHLVKCMLDSQVSIHTFGYGSDHDAALLGQIADIGRGSYYFVQNVDGIALAFANCLGGLLSVVAQNIKLECIASPGVLIQSVKTKRSVTTVTNLAHYEVDMGDMFADESRDLLLEIQLTPQHPQIIMELVEFRLRYANIVTSSMDKASSTATVNRPVVVTNNELNEHVVVQKQRVLAAEAIETAQAHASRGNFAEGRNVLTSIKSRLETDMENMPSTTSTVSTLISGLSECTTSIASETEYRSHGHGRMQQRMQQAWTQRNNDTQVDRESLDKLVDAIRSAPPRDPNSAHPEPAPVQSRVGNAIQARMMQRAFNLSSKS</sequence>
<feature type="domain" description="VWFA" evidence="1">
    <location>
        <begin position="38"/>
        <end position="224"/>
    </location>
</feature>
<name>A0A6G0WNF5_9STRA</name>
<gene>
    <name evidence="2" type="ORF">Ae201684_013421</name>
</gene>
<keyword evidence="3" id="KW-1185">Reference proteome</keyword>
<accession>A0A6G0WNF5</accession>
<dbReference type="Gene3D" id="3.40.50.410">
    <property type="entry name" value="von Willebrand factor, type A domain"/>
    <property type="match status" value="1"/>
</dbReference>
<protein>
    <recommendedName>
        <fullName evidence="1">VWFA domain-containing protein</fullName>
    </recommendedName>
</protein>
<evidence type="ECO:0000259" key="1">
    <source>
        <dbReference type="PROSITE" id="PS50234"/>
    </source>
</evidence>
<dbReference type="Pfam" id="PF00092">
    <property type="entry name" value="VWA"/>
    <property type="match status" value="1"/>
</dbReference>
<dbReference type="InterPro" id="IPR051266">
    <property type="entry name" value="CLCR"/>
</dbReference>
<dbReference type="PROSITE" id="PS50234">
    <property type="entry name" value="VWFA"/>
    <property type="match status" value="1"/>
</dbReference>
<evidence type="ECO:0000313" key="3">
    <source>
        <dbReference type="Proteomes" id="UP000481153"/>
    </source>
</evidence>
<proteinExistence type="predicted"/>
<organism evidence="2 3">
    <name type="scientific">Aphanomyces euteiches</name>
    <dbReference type="NCBI Taxonomy" id="100861"/>
    <lineage>
        <taxon>Eukaryota</taxon>
        <taxon>Sar</taxon>
        <taxon>Stramenopiles</taxon>
        <taxon>Oomycota</taxon>
        <taxon>Saprolegniomycetes</taxon>
        <taxon>Saprolegniales</taxon>
        <taxon>Verrucalvaceae</taxon>
        <taxon>Aphanomyces</taxon>
    </lineage>
</organism>
<dbReference type="InterPro" id="IPR036465">
    <property type="entry name" value="vWFA_dom_sf"/>
</dbReference>
<dbReference type="InterPro" id="IPR002035">
    <property type="entry name" value="VWF_A"/>
</dbReference>
<dbReference type="SMART" id="SM00327">
    <property type="entry name" value="VWA"/>
    <property type="match status" value="1"/>
</dbReference>
<dbReference type="Proteomes" id="UP000481153">
    <property type="component" value="Unassembled WGS sequence"/>
</dbReference>
<dbReference type="EMBL" id="VJMJ01000172">
    <property type="protein sequence ID" value="KAF0728852.1"/>
    <property type="molecule type" value="Genomic_DNA"/>
</dbReference>
<dbReference type="PANTHER" id="PTHR10579">
    <property type="entry name" value="CALCIUM-ACTIVATED CHLORIDE CHANNEL REGULATOR"/>
    <property type="match status" value="1"/>
</dbReference>
<dbReference type="PANTHER" id="PTHR10579:SF43">
    <property type="entry name" value="ZINC FINGER (C3HC4-TYPE RING FINGER) FAMILY PROTEIN"/>
    <property type="match status" value="1"/>
</dbReference>